<reference evidence="1" key="1">
    <citation type="submission" date="2023-10" db="EMBL/GenBank/DDBJ databases">
        <title>Genome assembly of Pristionchus species.</title>
        <authorList>
            <person name="Yoshida K."/>
            <person name="Sommer R.J."/>
        </authorList>
    </citation>
    <scope>NUCLEOTIDE SEQUENCE</scope>
    <source>
        <strain evidence="1">RS5133</strain>
    </source>
</reference>
<proteinExistence type="predicted"/>
<evidence type="ECO:0000313" key="1">
    <source>
        <dbReference type="EMBL" id="GMT29503.1"/>
    </source>
</evidence>
<dbReference type="AlphaFoldDB" id="A0AAV5WGN4"/>
<comment type="caution">
    <text evidence="1">The sequence shown here is derived from an EMBL/GenBank/DDBJ whole genome shotgun (WGS) entry which is preliminary data.</text>
</comment>
<evidence type="ECO:0000313" key="2">
    <source>
        <dbReference type="Proteomes" id="UP001432322"/>
    </source>
</evidence>
<accession>A0AAV5WGN4</accession>
<organism evidence="1 2">
    <name type="scientific">Pristionchus fissidentatus</name>
    <dbReference type="NCBI Taxonomy" id="1538716"/>
    <lineage>
        <taxon>Eukaryota</taxon>
        <taxon>Metazoa</taxon>
        <taxon>Ecdysozoa</taxon>
        <taxon>Nematoda</taxon>
        <taxon>Chromadorea</taxon>
        <taxon>Rhabditida</taxon>
        <taxon>Rhabditina</taxon>
        <taxon>Diplogasteromorpha</taxon>
        <taxon>Diplogasteroidea</taxon>
        <taxon>Neodiplogasteridae</taxon>
        <taxon>Pristionchus</taxon>
    </lineage>
</organism>
<dbReference type="EMBL" id="BTSY01000005">
    <property type="protein sequence ID" value="GMT29503.1"/>
    <property type="molecule type" value="Genomic_DNA"/>
</dbReference>
<feature type="non-terminal residue" evidence="1">
    <location>
        <position position="1"/>
    </location>
</feature>
<dbReference type="Proteomes" id="UP001432322">
    <property type="component" value="Unassembled WGS sequence"/>
</dbReference>
<gene>
    <name evidence="1" type="ORF">PFISCL1PPCAC_20800</name>
</gene>
<name>A0AAV5WGN4_9BILA</name>
<protein>
    <submittedName>
        <fullName evidence="1">Uncharacterized protein</fullName>
    </submittedName>
</protein>
<sequence length="104" mass="11108">TVPFICSPPISSSMPSSLGPPRYSGVPFLEHLSVHIHPNRPSFVATHKTSTDAAPTVVSNDLTVTAATADFFPIPVDLISVSSSNFPFRPLQIITCSSLNRKTS</sequence>
<keyword evidence="2" id="KW-1185">Reference proteome</keyword>